<dbReference type="STRING" id="5539.A0A3E2H2R2"/>
<comment type="caution">
    <text evidence="1">The sequence shown here is derived from an EMBL/GenBank/DDBJ whole genome shotgun (WGS) entry which is preliminary data.</text>
</comment>
<dbReference type="OrthoDB" id="5325862at2759"/>
<proteinExistence type="predicted"/>
<dbReference type="OMA" id="SAFEWRY"/>
<keyword evidence="2" id="KW-1185">Reference proteome</keyword>
<organism evidence="1 2">
    <name type="scientific">Scytalidium lignicola</name>
    <name type="common">Hyphomycete</name>
    <dbReference type="NCBI Taxonomy" id="5539"/>
    <lineage>
        <taxon>Eukaryota</taxon>
        <taxon>Fungi</taxon>
        <taxon>Dikarya</taxon>
        <taxon>Ascomycota</taxon>
        <taxon>Pezizomycotina</taxon>
        <taxon>Leotiomycetes</taxon>
        <taxon>Leotiomycetes incertae sedis</taxon>
        <taxon>Scytalidium</taxon>
    </lineage>
</organism>
<sequence length="232" mass="25796">MSHTSSASFTSTASTLFSNDFQPARSFTIHAHGIPVIRIPGPSPEIEIPITESDGKPKYKSIRSHRWSSSFVLNDAQGQNVATVDGDRFSNFPLRTIGIELNGKGSDDKVKMKRKALMTRACVFEYGGDEWAWRYGKRNEGAKMNGHTLLVLEKNKISESVRVAQLVRDKETDAQGDTTKYRAGRGGRLDISRELNGTMEVLIVTSCLIMLKKEIDRRGNARGVPIIQRLVS</sequence>
<dbReference type="Proteomes" id="UP000258309">
    <property type="component" value="Unassembled WGS sequence"/>
</dbReference>
<evidence type="ECO:0000313" key="2">
    <source>
        <dbReference type="Proteomes" id="UP000258309"/>
    </source>
</evidence>
<evidence type="ECO:0000313" key="1">
    <source>
        <dbReference type="EMBL" id="RFU27669.1"/>
    </source>
</evidence>
<name>A0A3E2H2R2_SCYLI</name>
<protein>
    <submittedName>
        <fullName evidence="1">Uncharacterized protein</fullName>
    </submittedName>
</protein>
<feature type="non-terminal residue" evidence="1">
    <location>
        <position position="232"/>
    </location>
</feature>
<accession>A0A3E2H2R2</accession>
<dbReference type="AlphaFoldDB" id="A0A3E2H2R2"/>
<feature type="non-terminal residue" evidence="1">
    <location>
        <position position="1"/>
    </location>
</feature>
<reference evidence="1 2" key="1">
    <citation type="submission" date="2018-05" db="EMBL/GenBank/DDBJ databases">
        <title>Draft genome sequence of Scytalidium lignicola DSM 105466, a ubiquitous saprotrophic fungus.</title>
        <authorList>
            <person name="Buettner E."/>
            <person name="Gebauer A.M."/>
            <person name="Hofrichter M."/>
            <person name="Liers C."/>
            <person name="Kellner H."/>
        </authorList>
    </citation>
    <scope>NUCLEOTIDE SEQUENCE [LARGE SCALE GENOMIC DNA]</scope>
    <source>
        <strain evidence="1 2">DSM 105466</strain>
    </source>
</reference>
<dbReference type="EMBL" id="NCSJ02000195">
    <property type="protein sequence ID" value="RFU27669.1"/>
    <property type="molecule type" value="Genomic_DNA"/>
</dbReference>
<gene>
    <name evidence="1" type="ORF">B7463_g8674</name>
</gene>